<dbReference type="GO" id="GO:0016301">
    <property type="term" value="F:kinase activity"/>
    <property type="evidence" value="ECO:0007669"/>
    <property type="project" value="UniProtKB-KW"/>
</dbReference>
<evidence type="ECO:0000313" key="7">
    <source>
        <dbReference type="EMBL" id="GAA3589610.1"/>
    </source>
</evidence>
<dbReference type="InterPro" id="IPR011712">
    <property type="entry name" value="Sig_transdc_His_kin_sub3_dim/P"/>
</dbReference>
<feature type="transmembrane region" description="Helical" evidence="5">
    <location>
        <begin position="12"/>
        <end position="29"/>
    </location>
</feature>
<accession>A0ABP6YTF1</accession>
<dbReference type="SMART" id="SM00387">
    <property type="entry name" value="HATPase_c"/>
    <property type="match status" value="1"/>
</dbReference>
<dbReference type="Gene3D" id="3.30.565.10">
    <property type="entry name" value="Histidine kinase-like ATPase, C-terminal domain"/>
    <property type="match status" value="1"/>
</dbReference>
<dbReference type="InterPro" id="IPR003594">
    <property type="entry name" value="HATPase_dom"/>
</dbReference>
<dbReference type="PIRSF" id="PIRSF037434">
    <property type="entry name" value="STHK_ChrS"/>
    <property type="match status" value="1"/>
</dbReference>
<keyword evidence="2 7" id="KW-0418">Kinase</keyword>
<organism evidence="7 8">
    <name type="scientific">Nonomuraea rosea</name>
    <dbReference type="NCBI Taxonomy" id="638574"/>
    <lineage>
        <taxon>Bacteria</taxon>
        <taxon>Bacillati</taxon>
        <taxon>Actinomycetota</taxon>
        <taxon>Actinomycetes</taxon>
        <taxon>Streptosporangiales</taxon>
        <taxon>Streptosporangiaceae</taxon>
        <taxon>Nonomuraea</taxon>
    </lineage>
</organism>
<dbReference type="Pfam" id="PF07730">
    <property type="entry name" value="HisKA_3"/>
    <property type="match status" value="1"/>
</dbReference>
<feature type="transmembrane region" description="Helical" evidence="5">
    <location>
        <begin position="63"/>
        <end position="80"/>
    </location>
</feature>
<dbReference type="InterPro" id="IPR050482">
    <property type="entry name" value="Sensor_HK_TwoCompSys"/>
</dbReference>
<evidence type="ECO:0000256" key="5">
    <source>
        <dbReference type="SAM" id="Phobius"/>
    </source>
</evidence>
<proteinExistence type="predicted"/>
<dbReference type="SUPFAM" id="SSF55874">
    <property type="entry name" value="ATPase domain of HSP90 chaperone/DNA topoisomerase II/histidine kinase"/>
    <property type="match status" value="1"/>
</dbReference>
<dbReference type="InterPro" id="IPR017205">
    <property type="entry name" value="Sig_transdc_His_kinase_ChrS"/>
</dbReference>
<keyword evidence="5" id="KW-0812">Transmembrane</keyword>
<keyword evidence="8" id="KW-1185">Reference proteome</keyword>
<feature type="transmembrane region" description="Helical" evidence="5">
    <location>
        <begin position="35"/>
        <end position="51"/>
    </location>
</feature>
<keyword evidence="5" id="KW-1133">Transmembrane helix</keyword>
<keyword evidence="4" id="KW-0175">Coiled coil</keyword>
<dbReference type="PROSITE" id="PS50109">
    <property type="entry name" value="HIS_KIN"/>
    <property type="match status" value="1"/>
</dbReference>
<dbReference type="Proteomes" id="UP001500630">
    <property type="component" value="Unassembled WGS sequence"/>
</dbReference>
<dbReference type="PANTHER" id="PTHR24421:SF62">
    <property type="entry name" value="SENSORY TRANSDUCTION HISTIDINE KINASE"/>
    <property type="match status" value="1"/>
</dbReference>
<feature type="domain" description="Histidine kinase" evidence="6">
    <location>
        <begin position="304"/>
        <end position="394"/>
    </location>
</feature>
<evidence type="ECO:0000256" key="3">
    <source>
        <dbReference type="ARBA" id="ARBA00023012"/>
    </source>
</evidence>
<name>A0ABP6YTF1_9ACTN</name>
<evidence type="ECO:0000256" key="2">
    <source>
        <dbReference type="ARBA" id="ARBA00022777"/>
    </source>
</evidence>
<dbReference type="CDD" id="cd16917">
    <property type="entry name" value="HATPase_UhpB-NarQ-NarX-like"/>
    <property type="match status" value="1"/>
</dbReference>
<dbReference type="EMBL" id="BAABDQ010000025">
    <property type="protein sequence ID" value="GAA3589610.1"/>
    <property type="molecule type" value="Genomic_DNA"/>
</dbReference>
<dbReference type="Gene3D" id="1.20.5.1930">
    <property type="match status" value="1"/>
</dbReference>
<feature type="transmembrane region" description="Helical" evidence="5">
    <location>
        <begin position="128"/>
        <end position="146"/>
    </location>
</feature>
<dbReference type="Pfam" id="PF02518">
    <property type="entry name" value="HATPase_c"/>
    <property type="match status" value="1"/>
</dbReference>
<reference evidence="8" key="1">
    <citation type="journal article" date="2019" name="Int. J. Syst. Evol. Microbiol.">
        <title>The Global Catalogue of Microorganisms (GCM) 10K type strain sequencing project: providing services to taxonomists for standard genome sequencing and annotation.</title>
        <authorList>
            <consortium name="The Broad Institute Genomics Platform"/>
            <consortium name="The Broad Institute Genome Sequencing Center for Infectious Disease"/>
            <person name="Wu L."/>
            <person name="Ma J."/>
        </authorList>
    </citation>
    <scope>NUCLEOTIDE SEQUENCE [LARGE SCALE GENOMIC DNA]</scope>
    <source>
        <strain evidence="8">JCM 17326</strain>
    </source>
</reference>
<keyword evidence="1" id="KW-0808">Transferase</keyword>
<comment type="caution">
    <text evidence="7">The sequence shown here is derived from an EMBL/GenBank/DDBJ whole genome shotgun (WGS) entry which is preliminary data.</text>
</comment>
<dbReference type="InterPro" id="IPR036890">
    <property type="entry name" value="HATPase_C_sf"/>
</dbReference>
<evidence type="ECO:0000256" key="4">
    <source>
        <dbReference type="SAM" id="Coils"/>
    </source>
</evidence>
<keyword evidence="5" id="KW-0472">Membrane</keyword>
<sequence>MADVSRWDRAWPALPYLFIALPALFSLMSRWRPEVAALAAFAAAWHWLMVASRFSRISRAPALIVHLAVLLAVVWLLIRIDGAFTVTGVGTFIQVFALVPGWWAYAGVAATVGVMLTARSGGRGLGELAFSFCVGVLIASTVGLLIRTVSRQNDQRKAMIAELEESGAKLAALAEENAGLQAQLLVQAREAGVLAERQRLAREIHDTIAQGLTAILTQLEAADPAAVPAAVRARLDIARSMAKESLTEARRSVQALRPAPLHEAQLPAALREVAAAWSRSTGVPVAVSVTGESRPLHAEVEITLLRVAQEAMANAGKHAGAARVGLTLSYMEDVVALDVRDDGRGFDPANPGHTDGGFGLVAMRQRVTRLAGDFAVETAPGQGTGISATVPAIPAIPGTPTGSAS</sequence>
<dbReference type="PANTHER" id="PTHR24421">
    <property type="entry name" value="NITRATE/NITRITE SENSOR PROTEIN NARX-RELATED"/>
    <property type="match status" value="1"/>
</dbReference>
<feature type="coiled-coil region" evidence="4">
    <location>
        <begin position="156"/>
        <end position="183"/>
    </location>
</feature>
<keyword evidence="3" id="KW-0902">Two-component regulatory system</keyword>
<evidence type="ECO:0000313" key="8">
    <source>
        <dbReference type="Proteomes" id="UP001500630"/>
    </source>
</evidence>
<feature type="transmembrane region" description="Helical" evidence="5">
    <location>
        <begin position="92"/>
        <end position="116"/>
    </location>
</feature>
<protein>
    <submittedName>
        <fullName evidence="7">Sensor histidine kinase</fullName>
    </submittedName>
</protein>
<gene>
    <name evidence="7" type="ORF">GCM10022419_085110</name>
</gene>
<evidence type="ECO:0000256" key="1">
    <source>
        <dbReference type="ARBA" id="ARBA00022679"/>
    </source>
</evidence>
<dbReference type="InterPro" id="IPR005467">
    <property type="entry name" value="His_kinase_dom"/>
</dbReference>
<evidence type="ECO:0000259" key="6">
    <source>
        <dbReference type="PROSITE" id="PS50109"/>
    </source>
</evidence>